<dbReference type="AlphaFoldDB" id="A0A2Z4RII0"/>
<reference evidence="1 2" key="1">
    <citation type="submission" date="2018-05" db="EMBL/GenBank/DDBJ databases">
        <title>Whole genome sequence of Pseudomonas putida JBC17.</title>
        <authorList>
            <person name="Lee Y.H."/>
            <person name="David K."/>
        </authorList>
    </citation>
    <scope>NUCLEOTIDE SEQUENCE [LARGE SCALE GENOMIC DNA]</scope>
    <source>
        <strain evidence="1 2">JBC17</strain>
    </source>
</reference>
<dbReference type="Proteomes" id="UP000250299">
    <property type="component" value="Chromosome"/>
</dbReference>
<sequence length="64" mass="7194">MGASLLAMVCQSKHLCLIHHREQARSYSCFCAAITDLSIQSRLSKQMDIKVCLSFPVLYPCQAF</sequence>
<accession>A0A2Z4RII0</accession>
<dbReference type="EMBL" id="CP029693">
    <property type="protein sequence ID" value="AWY40709.1"/>
    <property type="molecule type" value="Genomic_DNA"/>
</dbReference>
<proteinExistence type="predicted"/>
<protein>
    <submittedName>
        <fullName evidence="1">Uncharacterized protein</fullName>
    </submittedName>
</protein>
<evidence type="ECO:0000313" key="2">
    <source>
        <dbReference type="Proteomes" id="UP000250299"/>
    </source>
</evidence>
<evidence type="ECO:0000313" key="1">
    <source>
        <dbReference type="EMBL" id="AWY40709.1"/>
    </source>
</evidence>
<gene>
    <name evidence="1" type="ORF">DKY63_12740</name>
</gene>
<name>A0A2Z4RII0_PSEPU</name>
<organism evidence="1 2">
    <name type="scientific">Pseudomonas putida</name>
    <name type="common">Arthrobacter siderocapsulatus</name>
    <dbReference type="NCBI Taxonomy" id="303"/>
    <lineage>
        <taxon>Bacteria</taxon>
        <taxon>Pseudomonadati</taxon>
        <taxon>Pseudomonadota</taxon>
        <taxon>Gammaproteobacteria</taxon>
        <taxon>Pseudomonadales</taxon>
        <taxon>Pseudomonadaceae</taxon>
        <taxon>Pseudomonas</taxon>
    </lineage>
</organism>